<proteinExistence type="predicted"/>
<dbReference type="GO" id="GO:0004190">
    <property type="term" value="F:aspartic-type endopeptidase activity"/>
    <property type="evidence" value="ECO:0007669"/>
    <property type="project" value="InterPro"/>
</dbReference>
<accession>A0A426ZR59</accession>
<dbReference type="InterPro" id="IPR001969">
    <property type="entry name" value="Aspartic_peptidase_AS"/>
</dbReference>
<dbReference type="InterPro" id="IPR021109">
    <property type="entry name" value="Peptidase_aspartic_dom_sf"/>
</dbReference>
<evidence type="ECO:0000256" key="1">
    <source>
        <dbReference type="SAM" id="MobiDB-lite"/>
    </source>
</evidence>
<protein>
    <submittedName>
        <fullName evidence="2">Uncharacterized protein</fullName>
    </submittedName>
</protein>
<dbReference type="Gene3D" id="2.40.70.10">
    <property type="entry name" value="Acid Proteases"/>
    <property type="match status" value="1"/>
</dbReference>
<gene>
    <name evidence="2" type="ORF">B296_00033362</name>
</gene>
<feature type="region of interest" description="Disordered" evidence="1">
    <location>
        <begin position="1"/>
        <end position="25"/>
    </location>
</feature>
<comment type="caution">
    <text evidence="2">The sequence shown here is derived from an EMBL/GenBank/DDBJ whole genome shotgun (WGS) entry which is preliminary data.</text>
</comment>
<evidence type="ECO:0000313" key="3">
    <source>
        <dbReference type="Proteomes" id="UP000287651"/>
    </source>
</evidence>
<reference evidence="2 3" key="1">
    <citation type="journal article" date="2014" name="Agronomy (Basel)">
        <title>A Draft Genome Sequence for Ensete ventricosum, the Drought-Tolerant Tree Against Hunger.</title>
        <authorList>
            <person name="Harrison J."/>
            <person name="Moore K.A."/>
            <person name="Paszkiewicz K."/>
            <person name="Jones T."/>
            <person name="Grant M."/>
            <person name="Ambacheew D."/>
            <person name="Muzemil S."/>
            <person name="Studholme D.J."/>
        </authorList>
    </citation>
    <scope>NUCLEOTIDE SEQUENCE [LARGE SCALE GENOMIC DNA]</scope>
</reference>
<evidence type="ECO:0000313" key="2">
    <source>
        <dbReference type="EMBL" id="RRT66401.1"/>
    </source>
</evidence>
<dbReference type="CDD" id="cd00303">
    <property type="entry name" value="retropepsin_like"/>
    <property type="match status" value="1"/>
</dbReference>
<dbReference type="GO" id="GO:0006508">
    <property type="term" value="P:proteolysis"/>
    <property type="evidence" value="ECO:0007669"/>
    <property type="project" value="InterPro"/>
</dbReference>
<dbReference type="PROSITE" id="PS00141">
    <property type="entry name" value="ASP_PROTEASE"/>
    <property type="match status" value="1"/>
</dbReference>
<organism evidence="2 3">
    <name type="scientific">Ensete ventricosum</name>
    <name type="common">Abyssinian banana</name>
    <name type="synonym">Musa ensete</name>
    <dbReference type="NCBI Taxonomy" id="4639"/>
    <lineage>
        <taxon>Eukaryota</taxon>
        <taxon>Viridiplantae</taxon>
        <taxon>Streptophyta</taxon>
        <taxon>Embryophyta</taxon>
        <taxon>Tracheophyta</taxon>
        <taxon>Spermatophyta</taxon>
        <taxon>Magnoliopsida</taxon>
        <taxon>Liliopsida</taxon>
        <taxon>Zingiberales</taxon>
        <taxon>Musaceae</taxon>
        <taxon>Ensete</taxon>
    </lineage>
</organism>
<dbReference type="AlphaFoldDB" id="A0A426ZR59"/>
<name>A0A426ZR59_ENSVE</name>
<dbReference type="EMBL" id="AMZH03005432">
    <property type="protein sequence ID" value="RRT66401.1"/>
    <property type="molecule type" value="Genomic_DNA"/>
</dbReference>
<sequence>MRTTPRPATYKSPAPSPPSRPSQPKKLIREELHDRSAKGLCWHCDEPWSRDHSCKRGYLLLIEPLDDSKEEVHENEEVIEEEPQSTDCMMHALAGYANPQTMKVRGLLKQQSITVLIDTGSTNNIMNSKVAARMALHIEDCSRFDVKVADDRILKCDRRCLRVKLML</sequence>
<dbReference type="Proteomes" id="UP000287651">
    <property type="component" value="Unassembled WGS sequence"/>
</dbReference>